<keyword evidence="2" id="KW-1185">Reference proteome</keyword>
<evidence type="ECO:0000313" key="2">
    <source>
        <dbReference type="Proteomes" id="UP000499080"/>
    </source>
</evidence>
<dbReference type="EMBL" id="BGPR01017900">
    <property type="protein sequence ID" value="GBN77643.1"/>
    <property type="molecule type" value="Genomic_DNA"/>
</dbReference>
<dbReference type="Proteomes" id="UP000499080">
    <property type="component" value="Unassembled WGS sequence"/>
</dbReference>
<name>A0A4Y2RPL9_ARAVE</name>
<dbReference type="AlphaFoldDB" id="A0A4Y2RPL9"/>
<protein>
    <submittedName>
        <fullName evidence="1">Uncharacterized protein</fullName>
    </submittedName>
</protein>
<sequence>MVFLWNARSFLPILNGLFFQYSLFTLFASIVDEKVDEPPSSGSSSNGKFKILDEPLYPGSSSNGKFKILDEPLYPGSSSNGKFRFWMNLLTQAPVQTENSKFYSTNFVLIQYFITIILNHSITPESEIIGAHLYRIIREIR</sequence>
<reference evidence="1 2" key="1">
    <citation type="journal article" date="2019" name="Sci. Rep.">
        <title>Orb-weaving spider Araneus ventricosus genome elucidates the spidroin gene catalogue.</title>
        <authorList>
            <person name="Kono N."/>
            <person name="Nakamura H."/>
            <person name="Ohtoshi R."/>
            <person name="Moran D.A.P."/>
            <person name="Shinohara A."/>
            <person name="Yoshida Y."/>
            <person name="Fujiwara M."/>
            <person name="Mori M."/>
            <person name="Tomita M."/>
            <person name="Arakawa K."/>
        </authorList>
    </citation>
    <scope>NUCLEOTIDE SEQUENCE [LARGE SCALE GENOMIC DNA]</scope>
</reference>
<gene>
    <name evidence="1" type="ORF">AVEN_41981_1</name>
</gene>
<evidence type="ECO:0000313" key="1">
    <source>
        <dbReference type="EMBL" id="GBN77643.1"/>
    </source>
</evidence>
<accession>A0A4Y2RPL9</accession>
<comment type="caution">
    <text evidence="1">The sequence shown here is derived from an EMBL/GenBank/DDBJ whole genome shotgun (WGS) entry which is preliminary data.</text>
</comment>
<organism evidence="1 2">
    <name type="scientific">Araneus ventricosus</name>
    <name type="common">Orbweaver spider</name>
    <name type="synonym">Epeira ventricosa</name>
    <dbReference type="NCBI Taxonomy" id="182803"/>
    <lineage>
        <taxon>Eukaryota</taxon>
        <taxon>Metazoa</taxon>
        <taxon>Ecdysozoa</taxon>
        <taxon>Arthropoda</taxon>
        <taxon>Chelicerata</taxon>
        <taxon>Arachnida</taxon>
        <taxon>Araneae</taxon>
        <taxon>Araneomorphae</taxon>
        <taxon>Entelegynae</taxon>
        <taxon>Araneoidea</taxon>
        <taxon>Araneidae</taxon>
        <taxon>Araneus</taxon>
    </lineage>
</organism>
<proteinExistence type="predicted"/>